<dbReference type="AlphaFoldDB" id="A8RQV7"/>
<dbReference type="InterPro" id="IPR014710">
    <property type="entry name" value="RmlC-like_jellyroll"/>
</dbReference>
<protein>
    <recommendedName>
        <fullName evidence="4">HTH araC/xylS-type domain-containing protein</fullName>
    </recommendedName>
</protein>
<dbReference type="Proteomes" id="UP000005396">
    <property type="component" value="Unassembled WGS sequence"/>
</dbReference>
<dbReference type="SUPFAM" id="SSF51215">
    <property type="entry name" value="Regulatory protein AraC"/>
    <property type="match status" value="1"/>
</dbReference>
<keyword evidence="1" id="KW-0805">Transcription regulation</keyword>
<organism evidence="5 6">
    <name type="scientific">Enterocloster bolteae (strain ATCC BAA-613 / DSM 15670 / CCUG 46953 / JCM 12243 / WAL 16351)</name>
    <name type="common">Clostridium bolteae</name>
    <dbReference type="NCBI Taxonomy" id="411902"/>
    <lineage>
        <taxon>Bacteria</taxon>
        <taxon>Bacillati</taxon>
        <taxon>Bacillota</taxon>
        <taxon>Clostridia</taxon>
        <taxon>Lachnospirales</taxon>
        <taxon>Lachnospiraceae</taxon>
        <taxon>Enterocloster</taxon>
    </lineage>
</organism>
<dbReference type="eggNOG" id="COG2207">
    <property type="taxonomic scope" value="Bacteria"/>
</dbReference>
<dbReference type="SMART" id="SM00342">
    <property type="entry name" value="HTH_ARAC"/>
    <property type="match status" value="1"/>
</dbReference>
<keyword evidence="3" id="KW-0804">Transcription</keyword>
<evidence type="ECO:0000313" key="5">
    <source>
        <dbReference type="EMBL" id="EDP16924.1"/>
    </source>
</evidence>
<sequence>MQKGGNGSMPITDDAPAFERQGFLKEDFRLFHLKDKVSPCYEFHYHDFLKIMVLLEGKVNYVIEGRSYSLHPFDIVLVGRGQIHRPEVDSGQPYERQILYLSQDFLDRHRENEDSLDRCFATAAYRHSNVLRLKKEVRANMLSLLKQLERSQNWQQEEFAGPLMSRLLCLEFLVELNRASMDDKAQYLPTGVLNYRVSGLISYINEHLDEDLSIGTLSSLSCISPYHMMRIFKEETGCTIGNYITEKRLIYARDLLGEGVNATDACFRSGFSHYSTFLRAYKNHFQQLPKRNPGTKI</sequence>
<dbReference type="GO" id="GO:0003700">
    <property type="term" value="F:DNA-binding transcription factor activity"/>
    <property type="evidence" value="ECO:0007669"/>
    <property type="project" value="InterPro"/>
</dbReference>
<evidence type="ECO:0000256" key="2">
    <source>
        <dbReference type="ARBA" id="ARBA00023125"/>
    </source>
</evidence>
<dbReference type="PANTHER" id="PTHR43280">
    <property type="entry name" value="ARAC-FAMILY TRANSCRIPTIONAL REGULATOR"/>
    <property type="match status" value="1"/>
</dbReference>
<evidence type="ECO:0000259" key="4">
    <source>
        <dbReference type="PROSITE" id="PS01124"/>
    </source>
</evidence>
<dbReference type="InterPro" id="IPR009057">
    <property type="entry name" value="Homeodomain-like_sf"/>
</dbReference>
<comment type="caution">
    <text evidence="5">The sequence shown here is derived from an EMBL/GenBank/DDBJ whole genome shotgun (WGS) entry which is preliminary data.</text>
</comment>
<reference evidence="5 6" key="1">
    <citation type="submission" date="2007-08" db="EMBL/GenBank/DDBJ databases">
        <authorList>
            <person name="Fulton L."/>
            <person name="Clifton S."/>
            <person name="Fulton B."/>
            <person name="Xu J."/>
            <person name="Minx P."/>
            <person name="Pepin K.H."/>
            <person name="Johnson M."/>
            <person name="Thiruvilangam P."/>
            <person name="Bhonagiri V."/>
            <person name="Nash W.E."/>
            <person name="Mardis E.R."/>
            <person name="Wilson R.K."/>
        </authorList>
    </citation>
    <scope>NUCLEOTIDE SEQUENCE [LARGE SCALE GENOMIC DNA]</scope>
    <source>
        <strain evidence="6">ATCC BAA-613 / DSM 15670 / CCUG 46953 / JCM 12243 / WAL 16351</strain>
    </source>
</reference>
<dbReference type="PANTHER" id="PTHR43280:SF34">
    <property type="entry name" value="ARAC-FAMILY TRANSCRIPTIONAL REGULATOR"/>
    <property type="match status" value="1"/>
</dbReference>
<feature type="domain" description="HTH araC/xylS-type" evidence="4">
    <location>
        <begin position="198"/>
        <end position="295"/>
    </location>
</feature>
<evidence type="ECO:0000313" key="6">
    <source>
        <dbReference type="Proteomes" id="UP000005396"/>
    </source>
</evidence>
<dbReference type="Gene3D" id="2.60.120.10">
    <property type="entry name" value="Jelly Rolls"/>
    <property type="match status" value="1"/>
</dbReference>
<proteinExistence type="predicted"/>
<dbReference type="SUPFAM" id="SSF46689">
    <property type="entry name" value="Homeodomain-like"/>
    <property type="match status" value="2"/>
</dbReference>
<dbReference type="InterPro" id="IPR018060">
    <property type="entry name" value="HTH_AraC"/>
</dbReference>
<dbReference type="InterPro" id="IPR003313">
    <property type="entry name" value="AraC-bd"/>
</dbReference>
<dbReference type="GO" id="GO:0043565">
    <property type="term" value="F:sequence-specific DNA binding"/>
    <property type="evidence" value="ECO:0007669"/>
    <property type="project" value="InterPro"/>
</dbReference>
<dbReference type="PaxDb" id="411902-CLOBOL_02838"/>
<dbReference type="InterPro" id="IPR037923">
    <property type="entry name" value="HTH-like"/>
</dbReference>
<accession>A8RQV7</accession>
<evidence type="ECO:0000256" key="3">
    <source>
        <dbReference type="ARBA" id="ARBA00023163"/>
    </source>
</evidence>
<dbReference type="Pfam" id="PF12833">
    <property type="entry name" value="HTH_18"/>
    <property type="match status" value="1"/>
</dbReference>
<dbReference type="Gene3D" id="1.10.10.60">
    <property type="entry name" value="Homeodomain-like"/>
    <property type="match status" value="2"/>
</dbReference>
<dbReference type="eggNOG" id="COG1917">
    <property type="taxonomic scope" value="Bacteria"/>
</dbReference>
<keyword evidence="2" id="KW-0238">DNA-binding</keyword>
<reference evidence="5 6" key="2">
    <citation type="submission" date="2007-09" db="EMBL/GenBank/DDBJ databases">
        <title>Draft genome sequence of Clostridium bolteae (ATCC BAA-613).</title>
        <authorList>
            <person name="Sudarsanam P."/>
            <person name="Ley R."/>
            <person name="Guruge J."/>
            <person name="Turnbaugh P.J."/>
            <person name="Mahowald M."/>
            <person name="Liep D."/>
            <person name="Gordon J."/>
        </authorList>
    </citation>
    <scope>NUCLEOTIDE SEQUENCE [LARGE SCALE GENOMIC DNA]</scope>
    <source>
        <strain evidence="6">ATCC BAA-613 / DSM 15670 / CCUG 46953 / JCM 12243 / WAL 16351</strain>
    </source>
</reference>
<evidence type="ECO:0000256" key="1">
    <source>
        <dbReference type="ARBA" id="ARBA00023015"/>
    </source>
</evidence>
<dbReference type="PROSITE" id="PS01124">
    <property type="entry name" value="HTH_ARAC_FAMILY_2"/>
    <property type="match status" value="1"/>
</dbReference>
<dbReference type="HOGENOM" id="CLU_000445_88_3_9"/>
<name>A8RQV7_ENTBW</name>
<gene>
    <name evidence="5" type="ORF">CLOBOL_02838</name>
</gene>
<dbReference type="EMBL" id="ABCC02000026">
    <property type="protein sequence ID" value="EDP16924.1"/>
    <property type="molecule type" value="Genomic_DNA"/>
</dbReference>
<dbReference type="Pfam" id="PF02311">
    <property type="entry name" value="AraC_binding"/>
    <property type="match status" value="1"/>
</dbReference>